<dbReference type="Proteomes" id="UP000248917">
    <property type="component" value="Unassembled WGS sequence"/>
</dbReference>
<name>A0A326S2F6_9BACT</name>
<keyword evidence="2" id="KW-1185">Reference proteome</keyword>
<dbReference type="PANTHER" id="PTHR35446">
    <property type="entry name" value="SI:CH211-175M2.5"/>
    <property type="match status" value="1"/>
</dbReference>
<dbReference type="AlphaFoldDB" id="A0A326S2F6"/>
<gene>
    <name evidence="1" type="ORF">CLV31_10190</name>
</gene>
<dbReference type="InterPro" id="IPR029032">
    <property type="entry name" value="AhpD-like"/>
</dbReference>
<dbReference type="RefSeq" id="WP_111390911.1">
    <property type="nucleotide sequence ID" value="NZ_QKTX01000001.1"/>
</dbReference>
<dbReference type="SUPFAM" id="SSF69118">
    <property type="entry name" value="AhpD-like"/>
    <property type="match status" value="1"/>
</dbReference>
<evidence type="ECO:0000313" key="1">
    <source>
        <dbReference type="EMBL" id="PZV87218.1"/>
    </source>
</evidence>
<dbReference type="PANTHER" id="PTHR35446:SF2">
    <property type="entry name" value="CARBOXYMUCONOLACTONE DECARBOXYLASE-LIKE DOMAIN-CONTAINING PROTEIN"/>
    <property type="match status" value="1"/>
</dbReference>
<dbReference type="Gene3D" id="1.20.1290.10">
    <property type="entry name" value="AhpD-like"/>
    <property type="match status" value="1"/>
</dbReference>
<organism evidence="1 2">
    <name type="scientific">Algoriphagus aquaeductus</name>
    <dbReference type="NCBI Taxonomy" id="475299"/>
    <lineage>
        <taxon>Bacteria</taxon>
        <taxon>Pseudomonadati</taxon>
        <taxon>Bacteroidota</taxon>
        <taxon>Cytophagia</taxon>
        <taxon>Cytophagales</taxon>
        <taxon>Cyclobacteriaceae</taxon>
        <taxon>Algoriphagus</taxon>
    </lineage>
</organism>
<reference evidence="1 2" key="1">
    <citation type="submission" date="2018-06" db="EMBL/GenBank/DDBJ databases">
        <title>Genomic Encyclopedia of Archaeal and Bacterial Type Strains, Phase II (KMG-II): from individual species to whole genera.</title>
        <authorList>
            <person name="Goeker M."/>
        </authorList>
    </citation>
    <scope>NUCLEOTIDE SEQUENCE [LARGE SCALE GENOMIC DNA]</scope>
    <source>
        <strain evidence="1 2">T4</strain>
    </source>
</reference>
<proteinExistence type="predicted"/>
<dbReference type="EMBL" id="QKTX01000001">
    <property type="protein sequence ID" value="PZV87218.1"/>
    <property type="molecule type" value="Genomic_DNA"/>
</dbReference>
<dbReference type="GO" id="GO:0004601">
    <property type="term" value="F:peroxidase activity"/>
    <property type="evidence" value="ECO:0007669"/>
    <property type="project" value="UniProtKB-KW"/>
</dbReference>
<keyword evidence="1" id="KW-0575">Peroxidase</keyword>
<sequence>MELKEVTLFETAAKFGIFSIARRKPTVFDAFLNLAHEVMHSESAFTPLTRELLGAYVSKQFGCSFCHLGHLETAYAIGGEEVRSLVDHPSEELKPIFALADKIVANAVTEENILSFLNLGYTEKHYEDVVFVCALFGFANRMVTGFGIEYDAKRDEASSRFLAQGYRMNH</sequence>
<protein>
    <submittedName>
        <fullName evidence="1">Alkylhydroperoxidase family enzyme</fullName>
    </submittedName>
</protein>
<comment type="caution">
    <text evidence="1">The sequence shown here is derived from an EMBL/GenBank/DDBJ whole genome shotgun (WGS) entry which is preliminary data.</text>
</comment>
<evidence type="ECO:0000313" key="2">
    <source>
        <dbReference type="Proteomes" id="UP000248917"/>
    </source>
</evidence>
<keyword evidence="1" id="KW-0560">Oxidoreductase</keyword>
<dbReference type="OrthoDB" id="9808310at2"/>
<accession>A0A326S2F6</accession>